<keyword evidence="3" id="KW-0812">Transmembrane</keyword>
<dbReference type="Pfam" id="PF01557">
    <property type="entry name" value="FAA_hydrolase"/>
    <property type="match status" value="1"/>
</dbReference>
<evidence type="ECO:0000256" key="3">
    <source>
        <dbReference type="SAM" id="Phobius"/>
    </source>
</evidence>
<organism evidence="5 6">
    <name type="scientific">Aspergillus bombycis</name>
    <dbReference type="NCBI Taxonomy" id="109264"/>
    <lineage>
        <taxon>Eukaryota</taxon>
        <taxon>Fungi</taxon>
        <taxon>Dikarya</taxon>
        <taxon>Ascomycota</taxon>
        <taxon>Pezizomycotina</taxon>
        <taxon>Eurotiomycetes</taxon>
        <taxon>Eurotiomycetidae</taxon>
        <taxon>Eurotiales</taxon>
        <taxon>Aspergillaceae</taxon>
        <taxon>Aspergillus</taxon>
    </lineage>
</organism>
<gene>
    <name evidence="5" type="ORF">ABOM_005628</name>
</gene>
<feature type="transmembrane region" description="Helical" evidence="3">
    <location>
        <begin position="190"/>
        <end position="215"/>
    </location>
</feature>
<keyword evidence="3" id="KW-0472">Membrane</keyword>
<dbReference type="GO" id="GO:0018773">
    <property type="term" value="F:acetylpyruvate hydrolase activity"/>
    <property type="evidence" value="ECO:0007669"/>
    <property type="project" value="TreeGrafter"/>
</dbReference>
<evidence type="ECO:0000259" key="4">
    <source>
        <dbReference type="Pfam" id="PF01557"/>
    </source>
</evidence>
<dbReference type="AlphaFoldDB" id="A0A1F8A1R9"/>
<dbReference type="STRING" id="109264.A0A1F8A1R9"/>
<protein>
    <recommendedName>
        <fullName evidence="4">Fumarylacetoacetase-like C-terminal domain-containing protein</fullName>
    </recommendedName>
</protein>
<evidence type="ECO:0000256" key="2">
    <source>
        <dbReference type="ARBA" id="ARBA00022723"/>
    </source>
</evidence>
<dbReference type="InterPro" id="IPR011234">
    <property type="entry name" value="Fumarylacetoacetase-like_C"/>
</dbReference>
<dbReference type="SUPFAM" id="SSF56529">
    <property type="entry name" value="FAH"/>
    <property type="match status" value="1"/>
</dbReference>
<name>A0A1F8A1R9_9EURO</name>
<evidence type="ECO:0000313" key="6">
    <source>
        <dbReference type="Proteomes" id="UP000179179"/>
    </source>
</evidence>
<keyword evidence="6" id="KW-1185">Reference proteome</keyword>
<dbReference type="OrthoDB" id="411064at2759"/>
<comment type="caution">
    <text evidence="5">The sequence shown here is derived from an EMBL/GenBank/DDBJ whole genome shotgun (WGS) entry which is preliminary data.</text>
</comment>
<sequence>MVVSTFMRNPSDGLQASGAEAKVTKVPCPLEFTSIILCIGLNYKKHAKEGNVEISPYPVVFTKPADALTGPYDNVDVHPDASSRLNYEGELVVVIGKDGKNLLEKEALDYVLSYTVGNDISARNFQHSNVGSSQFYYAKSFGRFAPIGPAIHTTKEVPDPQTLSFVTRVGGEKRQIIAHLSRGTTLRKGIVFMTGTPSGVGLFISVGFFAITVWWKWSSRRWPT</sequence>
<dbReference type="InterPro" id="IPR036663">
    <property type="entry name" value="Fumarylacetoacetase_C_sf"/>
</dbReference>
<evidence type="ECO:0000313" key="5">
    <source>
        <dbReference type="EMBL" id="OGM45379.1"/>
    </source>
</evidence>
<keyword evidence="2" id="KW-0479">Metal-binding</keyword>
<feature type="domain" description="Fumarylacetoacetase-like C-terminal" evidence="4">
    <location>
        <begin position="36"/>
        <end position="201"/>
    </location>
</feature>
<dbReference type="EMBL" id="LYCR01000043">
    <property type="protein sequence ID" value="OGM45379.1"/>
    <property type="molecule type" value="Genomic_DNA"/>
</dbReference>
<proteinExistence type="inferred from homology"/>
<keyword evidence="3" id="KW-1133">Transmembrane helix</keyword>
<dbReference type="PANTHER" id="PTHR11820">
    <property type="entry name" value="ACYLPYRUVASE"/>
    <property type="match status" value="1"/>
</dbReference>
<dbReference type="GO" id="GO:0046872">
    <property type="term" value="F:metal ion binding"/>
    <property type="evidence" value="ECO:0007669"/>
    <property type="project" value="UniProtKB-KW"/>
</dbReference>
<evidence type="ECO:0000256" key="1">
    <source>
        <dbReference type="ARBA" id="ARBA00010211"/>
    </source>
</evidence>
<dbReference type="PANTHER" id="PTHR11820:SF7">
    <property type="entry name" value="ACYLPYRUVASE FAHD1, MITOCHONDRIAL"/>
    <property type="match status" value="1"/>
</dbReference>
<reference evidence="5 6" key="1">
    <citation type="journal article" date="2016" name="Genome Biol. Evol.">
        <title>Draft genome sequence of an aflatoxigenic Aspergillus species, A. bombycis.</title>
        <authorList>
            <person name="Moore G.G."/>
            <person name="Mack B.M."/>
            <person name="Beltz S.B."/>
            <person name="Gilbert M.K."/>
        </authorList>
    </citation>
    <scope>NUCLEOTIDE SEQUENCE [LARGE SCALE GENOMIC DNA]</scope>
    <source>
        <strain evidence="6">NRRL 26010</strain>
    </source>
</reference>
<dbReference type="Proteomes" id="UP000179179">
    <property type="component" value="Unassembled WGS sequence"/>
</dbReference>
<accession>A0A1F8A1R9</accession>
<dbReference type="RefSeq" id="XP_022389096.1">
    <property type="nucleotide sequence ID" value="XM_022532757.1"/>
</dbReference>
<dbReference type="GeneID" id="34449018"/>
<comment type="similarity">
    <text evidence="1">Belongs to the FAH family.</text>
</comment>
<dbReference type="Gene3D" id="3.90.850.10">
    <property type="entry name" value="Fumarylacetoacetase-like, C-terminal domain"/>
    <property type="match status" value="1"/>
</dbReference>